<evidence type="ECO:0000313" key="2">
    <source>
        <dbReference type="Proteomes" id="UP000004382"/>
    </source>
</evidence>
<reference evidence="1 2" key="1">
    <citation type="submission" date="2011-09" db="EMBL/GenBank/DDBJ databases">
        <title>The draft genome of Methylobacterium extorquens DSM 13060.</title>
        <authorList>
            <consortium name="US DOE Joint Genome Institute (JGI-PGF)"/>
            <person name="Lucas S."/>
            <person name="Han J."/>
            <person name="Lapidus A."/>
            <person name="Cheng J.-F."/>
            <person name="Goodwin L."/>
            <person name="Pitluck S."/>
            <person name="Peters L."/>
            <person name="Land M.L."/>
            <person name="Hauser L."/>
            <person name="Koskimaki J."/>
            <person name="Halonen O."/>
            <person name="Pirttila A."/>
            <person name="Frank C."/>
            <person name="Woyke T.J."/>
        </authorList>
    </citation>
    <scope>NUCLEOTIDE SEQUENCE [LARGE SCALE GENOMIC DNA]</scope>
    <source>
        <strain evidence="1 2">DSM 13060</strain>
    </source>
</reference>
<gene>
    <name evidence="1" type="ORF">MetexDRAFT_1649</name>
</gene>
<dbReference type="Proteomes" id="UP000004382">
    <property type="component" value="Unassembled WGS sequence"/>
</dbReference>
<organism evidence="1 2">
    <name type="scientific">Methylorubrum extorquens DSM 13060</name>
    <dbReference type="NCBI Taxonomy" id="882800"/>
    <lineage>
        <taxon>Bacteria</taxon>
        <taxon>Pseudomonadati</taxon>
        <taxon>Pseudomonadota</taxon>
        <taxon>Alphaproteobacteria</taxon>
        <taxon>Hyphomicrobiales</taxon>
        <taxon>Methylobacteriaceae</taxon>
        <taxon>Methylorubrum</taxon>
    </lineage>
</organism>
<name>H1KG87_METEX</name>
<protein>
    <submittedName>
        <fullName evidence="1">Uncharacterized protein</fullName>
    </submittedName>
</protein>
<sequence>MIASGDAWGQFAADLDPGERLARLRALRAIVRLLCGPRGVRAEAALLAAETRPVADPVALVEVLALEPIDRRRVLASYAALAQRGR</sequence>
<dbReference type="AlphaFoldDB" id="H1KG87"/>
<dbReference type="PATRIC" id="fig|882800.3.peg.1620"/>
<dbReference type="EMBL" id="AGJK01000031">
    <property type="protein sequence ID" value="EHP93428.1"/>
    <property type="molecule type" value="Genomic_DNA"/>
</dbReference>
<proteinExistence type="predicted"/>
<accession>H1KG87</accession>
<comment type="caution">
    <text evidence="1">The sequence shown here is derived from an EMBL/GenBank/DDBJ whole genome shotgun (WGS) entry which is preliminary data.</text>
</comment>
<dbReference type="RefSeq" id="WP_003598717.1">
    <property type="nucleotide sequence ID" value="NZ_AGJK01000031.1"/>
</dbReference>
<evidence type="ECO:0000313" key="1">
    <source>
        <dbReference type="EMBL" id="EHP93428.1"/>
    </source>
</evidence>